<dbReference type="PANTHER" id="PTHR45826:SF25">
    <property type="entry name" value="AMINO ACID PERMEASE-LIKE PROTEIN"/>
    <property type="match status" value="1"/>
</dbReference>
<dbReference type="Gene3D" id="1.20.1740.10">
    <property type="entry name" value="Amino acid/polyamine transporter I"/>
    <property type="match status" value="1"/>
</dbReference>
<dbReference type="EMBL" id="DF237617">
    <property type="protein sequence ID" value="GAQ90651.1"/>
    <property type="molecule type" value="Genomic_DNA"/>
</dbReference>
<feature type="region of interest" description="Disordered" evidence="8">
    <location>
        <begin position="587"/>
        <end position="676"/>
    </location>
</feature>
<feature type="compositionally biased region" description="Low complexity" evidence="8">
    <location>
        <begin position="12"/>
        <end position="24"/>
    </location>
</feature>
<feature type="transmembrane region" description="Helical" evidence="9">
    <location>
        <begin position="493"/>
        <end position="514"/>
    </location>
</feature>
<evidence type="ECO:0000256" key="4">
    <source>
        <dbReference type="ARBA" id="ARBA00022692"/>
    </source>
</evidence>
<evidence type="ECO:0000256" key="9">
    <source>
        <dbReference type="SAM" id="Phobius"/>
    </source>
</evidence>
<dbReference type="STRING" id="105231.A0A1Y1INA3"/>
<feature type="transmembrane region" description="Helical" evidence="9">
    <location>
        <begin position="262"/>
        <end position="284"/>
    </location>
</feature>
<evidence type="ECO:0000256" key="8">
    <source>
        <dbReference type="SAM" id="MobiDB-lite"/>
    </source>
</evidence>
<dbReference type="Proteomes" id="UP000054558">
    <property type="component" value="Unassembled WGS sequence"/>
</dbReference>
<feature type="transmembrane region" description="Helical" evidence="9">
    <location>
        <begin position="461"/>
        <end position="481"/>
    </location>
</feature>
<dbReference type="GO" id="GO:0005886">
    <property type="term" value="C:plasma membrane"/>
    <property type="evidence" value="ECO:0007669"/>
    <property type="project" value="UniProtKB-SubCell"/>
</dbReference>
<feature type="region of interest" description="Disordered" evidence="8">
    <location>
        <begin position="1"/>
        <end position="84"/>
    </location>
</feature>
<evidence type="ECO:0000313" key="10">
    <source>
        <dbReference type="EMBL" id="GAQ90651.1"/>
    </source>
</evidence>
<sequence length="741" mass="79917">MGGPAYERLQEPVEVAESAPSSSAQENVPGLSRQNSSERRGAHNWSRRSSFRQESGPLSLGSRQGSFTQSIPQGGSRRSSHMHLGPLGALQDEYQSRPITPLKGDQGPSLAIAGGLISKTHLLTTLQLTGITFFAVAGGPYGLEDSVGAGGALLVFLGLLVLPFMWCAPLAFMTAELACMIPESGGHVLWVYRAFGPFWSFVNSCYAFFYSVLDNALYPVLFVDYLSESLFSPGSISTSVSIGAKVGVVMLVTLLNIRGVDIVGSASVIFGVLVLLPFVVMILAGLPQLNFAWLADPFPTTINWGRLITVLLWNLSGFDASGNCAAEVADPSRAYPRALSVTVALVTLCYALPTFVGISVLPNVAAWHTGTFATVAEQVGGKWLKVWMGLAAALSALGLLLTRLCTNSRLVYGMSLIRQAPPMFRTLHPRYNTPWAAILLTSACTLFLIGFNFTSLAEADMLFYSLSTILKFGALVQLRFSEEDAFRPYMIPVSTYLLAGLMLVPVSLCIVMAWMASPHAQGIALLGTAVAVLGYIGKEIYRVYWGDIEDEIEELQEEVQDRMQDIRGRIDTVLHVNEIKGRWQRAISRARGMSDGDEPGEGTSPKAGGPKERKSFKQSEITEDERGNAPEVDTSPLKGARASPDLRVASSERLSEIKEDPLDEGTESGGLTPLGKLSDYTPAAVARAGPGATKGRSVWLQEPSNNICSADTYFAGHKPTALLSVFLRRSDSLTSLPTKAW</sequence>
<dbReference type="OrthoDB" id="2015288at2759"/>
<dbReference type="PANTHER" id="PTHR45826">
    <property type="entry name" value="POLYAMINE TRANSPORTER PUT1"/>
    <property type="match status" value="1"/>
</dbReference>
<keyword evidence="2" id="KW-0813">Transport</keyword>
<feature type="transmembrane region" description="Helical" evidence="9">
    <location>
        <begin position="304"/>
        <end position="326"/>
    </location>
</feature>
<feature type="transmembrane region" description="Helical" evidence="9">
    <location>
        <begin position="520"/>
        <end position="537"/>
    </location>
</feature>
<keyword evidence="6 9" id="KW-0472">Membrane</keyword>
<gene>
    <name evidence="10" type="ORF">KFL_006680020</name>
</gene>
<evidence type="ECO:0000256" key="3">
    <source>
        <dbReference type="ARBA" id="ARBA00022475"/>
    </source>
</evidence>
<proteinExistence type="inferred from homology"/>
<comment type="similarity">
    <text evidence="7">Belongs to the amino acid-polyamine-organocation (APC) superfamily. Polyamine:cation symporter (PHS) (TC 2.A.3.12) family.</text>
</comment>
<evidence type="ECO:0000256" key="6">
    <source>
        <dbReference type="ARBA" id="ARBA00023136"/>
    </source>
</evidence>
<feature type="transmembrane region" description="Helical" evidence="9">
    <location>
        <begin position="338"/>
        <end position="366"/>
    </location>
</feature>
<keyword evidence="11" id="KW-1185">Reference proteome</keyword>
<evidence type="ECO:0000313" key="11">
    <source>
        <dbReference type="Proteomes" id="UP000054558"/>
    </source>
</evidence>
<name>A0A1Y1INA3_KLENI</name>
<evidence type="ECO:0000256" key="7">
    <source>
        <dbReference type="ARBA" id="ARBA00024041"/>
    </source>
</evidence>
<feature type="compositionally biased region" description="Polar residues" evidence="8">
    <location>
        <begin position="61"/>
        <end position="77"/>
    </location>
</feature>
<dbReference type="Pfam" id="PF13520">
    <property type="entry name" value="AA_permease_2"/>
    <property type="match status" value="1"/>
</dbReference>
<feature type="transmembrane region" description="Helical" evidence="9">
    <location>
        <begin position="435"/>
        <end position="455"/>
    </location>
</feature>
<evidence type="ECO:0000256" key="5">
    <source>
        <dbReference type="ARBA" id="ARBA00022989"/>
    </source>
</evidence>
<feature type="transmembrane region" description="Helical" evidence="9">
    <location>
        <begin position="122"/>
        <end position="141"/>
    </location>
</feature>
<dbReference type="GO" id="GO:0015203">
    <property type="term" value="F:polyamine transmembrane transporter activity"/>
    <property type="evidence" value="ECO:0007669"/>
    <property type="project" value="UniProtKB-ARBA"/>
</dbReference>
<keyword evidence="4 9" id="KW-0812">Transmembrane</keyword>
<protein>
    <submittedName>
        <fullName evidence="10">Amino acid permease-like protein</fullName>
    </submittedName>
</protein>
<evidence type="ECO:0000256" key="2">
    <source>
        <dbReference type="ARBA" id="ARBA00022448"/>
    </source>
</evidence>
<dbReference type="InterPro" id="IPR002293">
    <property type="entry name" value="AA/rel_permease1"/>
</dbReference>
<dbReference type="OMA" id="GSVGMCM"/>
<feature type="transmembrane region" description="Helical" evidence="9">
    <location>
        <begin position="153"/>
        <end position="178"/>
    </location>
</feature>
<dbReference type="AlphaFoldDB" id="A0A1Y1INA3"/>
<organism evidence="10 11">
    <name type="scientific">Klebsormidium nitens</name>
    <name type="common">Green alga</name>
    <name type="synonym">Ulothrix nitens</name>
    <dbReference type="NCBI Taxonomy" id="105231"/>
    <lineage>
        <taxon>Eukaryota</taxon>
        <taxon>Viridiplantae</taxon>
        <taxon>Streptophyta</taxon>
        <taxon>Klebsormidiophyceae</taxon>
        <taxon>Klebsormidiales</taxon>
        <taxon>Klebsormidiaceae</taxon>
        <taxon>Klebsormidium</taxon>
    </lineage>
</organism>
<dbReference type="InterPro" id="IPR044566">
    <property type="entry name" value="RMV1-like"/>
</dbReference>
<reference evidence="10 11" key="1">
    <citation type="journal article" date="2014" name="Nat. Commun.">
        <title>Klebsormidium flaccidum genome reveals primary factors for plant terrestrial adaptation.</title>
        <authorList>
            <person name="Hori K."/>
            <person name="Maruyama F."/>
            <person name="Fujisawa T."/>
            <person name="Togashi T."/>
            <person name="Yamamoto N."/>
            <person name="Seo M."/>
            <person name="Sato S."/>
            <person name="Yamada T."/>
            <person name="Mori H."/>
            <person name="Tajima N."/>
            <person name="Moriyama T."/>
            <person name="Ikeuchi M."/>
            <person name="Watanabe M."/>
            <person name="Wada H."/>
            <person name="Kobayashi K."/>
            <person name="Saito M."/>
            <person name="Masuda T."/>
            <person name="Sasaki-Sekimoto Y."/>
            <person name="Mashiguchi K."/>
            <person name="Awai K."/>
            <person name="Shimojima M."/>
            <person name="Masuda S."/>
            <person name="Iwai M."/>
            <person name="Nobusawa T."/>
            <person name="Narise T."/>
            <person name="Kondo S."/>
            <person name="Saito H."/>
            <person name="Sato R."/>
            <person name="Murakawa M."/>
            <person name="Ihara Y."/>
            <person name="Oshima-Yamada Y."/>
            <person name="Ohtaka K."/>
            <person name="Satoh M."/>
            <person name="Sonobe K."/>
            <person name="Ishii M."/>
            <person name="Ohtani R."/>
            <person name="Kanamori-Sato M."/>
            <person name="Honoki R."/>
            <person name="Miyazaki D."/>
            <person name="Mochizuki H."/>
            <person name="Umetsu J."/>
            <person name="Higashi K."/>
            <person name="Shibata D."/>
            <person name="Kamiya Y."/>
            <person name="Sato N."/>
            <person name="Nakamura Y."/>
            <person name="Tabata S."/>
            <person name="Ida S."/>
            <person name="Kurokawa K."/>
            <person name="Ohta H."/>
        </authorList>
    </citation>
    <scope>NUCLEOTIDE SEQUENCE [LARGE SCALE GENOMIC DNA]</scope>
    <source>
        <strain evidence="10 11">NIES-2285</strain>
    </source>
</reference>
<feature type="transmembrane region" description="Helical" evidence="9">
    <location>
        <begin position="230"/>
        <end position="255"/>
    </location>
</feature>
<evidence type="ECO:0000256" key="1">
    <source>
        <dbReference type="ARBA" id="ARBA00004651"/>
    </source>
</evidence>
<feature type="transmembrane region" description="Helical" evidence="9">
    <location>
        <begin position="190"/>
        <end position="210"/>
    </location>
</feature>
<keyword evidence="5 9" id="KW-1133">Transmembrane helix</keyword>
<comment type="subcellular location">
    <subcellularLocation>
        <location evidence="1">Cell membrane</location>
        <topology evidence="1">Multi-pass membrane protein</topology>
    </subcellularLocation>
</comment>
<feature type="transmembrane region" description="Helical" evidence="9">
    <location>
        <begin position="386"/>
        <end position="405"/>
    </location>
</feature>
<keyword evidence="3" id="KW-1003">Cell membrane</keyword>
<accession>A0A1Y1INA3</accession>